<gene>
    <name evidence="2" type="primary">ORF94212</name>
</gene>
<accession>A0A0B7A2V6</accession>
<dbReference type="EMBL" id="HACG01028278">
    <property type="protein sequence ID" value="CEK75143.1"/>
    <property type="molecule type" value="Transcribed_RNA"/>
</dbReference>
<feature type="region of interest" description="Disordered" evidence="1">
    <location>
        <begin position="1"/>
        <end position="115"/>
    </location>
</feature>
<proteinExistence type="predicted"/>
<protein>
    <submittedName>
        <fullName evidence="2">Uncharacterized protein</fullName>
    </submittedName>
</protein>
<evidence type="ECO:0000256" key="1">
    <source>
        <dbReference type="SAM" id="MobiDB-lite"/>
    </source>
</evidence>
<feature type="compositionally biased region" description="Polar residues" evidence="1">
    <location>
        <begin position="91"/>
        <end position="102"/>
    </location>
</feature>
<evidence type="ECO:0000313" key="2">
    <source>
        <dbReference type="EMBL" id="CEK75143.1"/>
    </source>
</evidence>
<organism evidence="2">
    <name type="scientific">Arion vulgaris</name>
    <dbReference type="NCBI Taxonomy" id="1028688"/>
    <lineage>
        <taxon>Eukaryota</taxon>
        <taxon>Metazoa</taxon>
        <taxon>Spiralia</taxon>
        <taxon>Lophotrochozoa</taxon>
        <taxon>Mollusca</taxon>
        <taxon>Gastropoda</taxon>
        <taxon>Heterobranchia</taxon>
        <taxon>Euthyneura</taxon>
        <taxon>Panpulmonata</taxon>
        <taxon>Eupulmonata</taxon>
        <taxon>Stylommatophora</taxon>
        <taxon>Helicina</taxon>
        <taxon>Arionoidea</taxon>
        <taxon>Arionidae</taxon>
        <taxon>Arion</taxon>
    </lineage>
</organism>
<name>A0A0B7A2V6_9EUPU</name>
<feature type="compositionally biased region" description="Low complexity" evidence="1">
    <location>
        <begin position="29"/>
        <end position="39"/>
    </location>
</feature>
<dbReference type="AlphaFoldDB" id="A0A0B7A2V6"/>
<feature type="non-terminal residue" evidence="2">
    <location>
        <position position="1"/>
    </location>
</feature>
<sequence>KLLPWRKFQPKRQDRKATPPSSQAHEPTSSKASTSTSKKGAVSFDDDDSGGDTDNEIRKVKEKAEGTPGKDAKVTPKKDDPYGDSTDEDNPSGSPDTLSMDTSIKDNGSDSGLPDLPDFFTDKHFSSMGSLKQCSRDC</sequence>
<feature type="compositionally biased region" description="Acidic residues" evidence="1">
    <location>
        <begin position="44"/>
        <end position="54"/>
    </location>
</feature>
<reference evidence="2" key="1">
    <citation type="submission" date="2014-12" db="EMBL/GenBank/DDBJ databases">
        <title>Insight into the proteome of Arion vulgaris.</title>
        <authorList>
            <person name="Aradska J."/>
            <person name="Bulat T."/>
            <person name="Smidak R."/>
            <person name="Sarate P."/>
            <person name="Gangsoo J."/>
            <person name="Sialana F."/>
            <person name="Bilban M."/>
            <person name="Lubec G."/>
        </authorList>
    </citation>
    <scope>NUCLEOTIDE SEQUENCE</scope>
    <source>
        <tissue evidence="2">Skin</tissue>
    </source>
</reference>
<feature type="compositionally biased region" description="Basic and acidic residues" evidence="1">
    <location>
        <begin position="55"/>
        <end position="81"/>
    </location>
</feature>